<comment type="similarity">
    <text evidence="2 5">Belongs to the flagella basal body rod proteins family.</text>
</comment>
<dbReference type="NCBIfam" id="TIGR03506">
    <property type="entry name" value="FlgEFG_subfam"/>
    <property type="match status" value="1"/>
</dbReference>
<dbReference type="GO" id="GO:0071978">
    <property type="term" value="P:bacterial-type flagellum-dependent swarming motility"/>
    <property type="evidence" value="ECO:0007669"/>
    <property type="project" value="TreeGrafter"/>
</dbReference>
<dbReference type="InterPro" id="IPR053967">
    <property type="entry name" value="LlgE_F_G-like_D1"/>
</dbReference>
<sequence>MSINGVFRTSVSGMNAQANRLSAISDNIGNANTDGYKRSETEFSSLIFSQSDGQYNSGSVTTQVRQTISQQGSTASTSSATDVAIQGDGFFVVQDANGRDFYTRAGSFVEKTQNVGGTETTYLVNTAGYRLTGTSLTDGTTGPIELPVGKLIAPKKTESAEFSVQLPSSAKAVASGTAPSATSPADTAFTKKTSQVVYNQLGEARTLDIYMTKTAESPTNATDDWTISIFDQSQSTNGGFPYTATAPETLVDYSLDVSFNPVTGLPTTAVGAQSLTLADGSTMDLDFKSLTQYGTDFSAKVTPDGNPAGFISEFKISDEGVVNGIMSTGNTVPLYQINLATFSSPDRLTAGVGNVYSANADSGAAVNGIPGVNGFGSLKSNAIEQSNVDLATELTDMIESQRSYSANSKVFQTGSEILDVIINLKR</sequence>
<reference evidence="10" key="1">
    <citation type="submission" date="2022-01" db="EMBL/GenBank/DDBJ databases">
        <title>Jiella avicenniae sp. nov., a novel endophytic bacterium isolated from bark of Avicennia marina.</title>
        <authorList>
            <person name="Tuo L."/>
        </authorList>
    </citation>
    <scope>NUCLEOTIDE SEQUENCE</scope>
    <source>
        <strain evidence="10">CBK1P-4</strain>
    </source>
</reference>
<keyword evidence="10" id="KW-0969">Cilium</keyword>
<dbReference type="GO" id="GO:0009425">
    <property type="term" value="C:bacterial-type flagellum basal body"/>
    <property type="evidence" value="ECO:0007669"/>
    <property type="project" value="UniProtKB-SubCell"/>
</dbReference>
<evidence type="ECO:0000256" key="5">
    <source>
        <dbReference type="RuleBase" id="RU362116"/>
    </source>
</evidence>
<evidence type="ECO:0000256" key="4">
    <source>
        <dbReference type="ARBA" id="ARBA00023143"/>
    </source>
</evidence>
<feature type="domain" description="Flagellar hook protein FlgE/F/G-like D1" evidence="9">
    <location>
        <begin position="84"/>
        <end position="148"/>
    </location>
</feature>
<keyword evidence="11" id="KW-1185">Reference proteome</keyword>
<dbReference type="InterPro" id="IPR037058">
    <property type="entry name" value="Falgellar_hook_FlgE_sf"/>
</dbReference>
<dbReference type="PANTHER" id="PTHR30435:SF1">
    <property type="entry name" value="FLAGELLAR HOOK PROTEIN FLGE"/>
    <property type="match status" value="1"/>
</dbReference>
<evidence type="ECO:0000259" key="6">
    <source>
        <dbReference type="Pfam" id="PF00460"/>
    </source>
</evidence>
<evidence type="ECO:0000313" key="11">
    <source>
        <dbReference type="Proteomes" id="UP001139035"/>
    </source>
</evidence>
<name>A0A9X1NZA4_9HYPH</name>
<dbReference type="Gene3D" id="2.60.98.20">
    <property type="entry name" value="Flagellar hook protein FlgE"/>
    <property type="match status" value="1"/>
</dbReference>
<dbReference type="SUPFAM" id="SSF117143">
    <property type="entry name" value="Flagellar hook protein flgE"/>
    <property type="match status" value="1"/>
</dbReference>
<evidence type="ECO:0000256" key="3">
    <source>
        <dbReference type="ARBA" id="ARBA00019015"/>
    </source>
</evidence>
<dbReference type="InterPro" id="IPR020013">
    <property type="entry name" value="Flagellar_FlgE/F/G"/>
</dbReference>
<proteinExistence type="inferred from homology"/>
<dbReference type="InterPro" id="IPR010930">
    <property type="entry name" value="Flg_bb/hook_C_dom"/>
</dbReference>
<feature type="domain" description="Flagellar basal-body/hook protein C-terminal" evidence="7">
    <location>
        <begin position="380"/>
        <end position="424"/>
    </location>
</feature>
<dbReference type="Pfam" id="PF06429">
    <property type="entry name" value="Flg_bbr_C"/>
    <property type="match status" value="1"/>
</dbReference>
<comment type="caution">
    <text evidence="10">The sequence shown here is derived from an EMBL/GenBank/DDBJ whole genome shotgun (WGS) entry which is preliminary data.</text>
</comment>
<dbReference type="Pfam" id="PF22692">
    <property type="entry name" value="LlgE_F_G_D1"/>
    <property type="match status" value="1"/>
</dbReference>
<dbReference type="InterPro" id="IPR011491">
    <property type="entry name" value="FlgE_D2"/>
</dbReference>
<evidence type="ECO:0000313" key="10">
    <source>
        <dbReference type="EMBL" id="MCE7026448.1"/>
    </source>
</evidence>
<evidence type="ECO:0000259" key="9">
    <source>
        <dbReference type="Pfam" id="PF22692"/>
    </source>
</evidence>
<dbReference type="InterPro" id="IPR037925">
    <property type="entry name" value="FlgE/F/G-like"/>
</dbReference>
<dbReference type="RefSeq" id="WP_233717151.1">
    <property type="nucleotide sequence ID" value="NZ_JAJUWU010000001.1"/>
</dbReference>
<feature type="domain" description="Flagellar basal body rod protein N-terminal" evidence="6">
    <location>
        <begin position="7"/>
        <end position="37"/>
    </location>
</feature>
<keyword evidence="10" id="KW-0282">Flagellum</keyword>
<protein>
    <recommendedName>
        <fullName evidence="3 5">Flagellar hook protein FlgE</fullName>
    </recommendedName>
</protein>
<evidence type="ECO:0000259" key="8">
    <source>
        <dbReference type="Pfam" id="PF07559"/>
    </source>
</evidence>
<evidence type="ECO:0000256" key="1">
    <source>
        <dbReference type="ARBA" id="ARBA00004117"/>
    </source>
</evidence>
<dbReference type="GO" id="GO:0009424">
    <property type="term" value="C:bacterial-type flagellum hook"/>
    <property type="evidence" value="ECO:0007669"/>
    <property type="project" value="TreeGrafter"/>
</dbReference>
<feature type="domain" description="Flagellar hook protein FlgE D2" evidence="8">
    <location>
        <begin position="177"/>
        <end position="305"/>
    </location>
</feature>
<comment type="subcellular location">
    <subcellularLocation>
        <location evidence="1 5">Bacterial flagellum basal body</location>
    </subcellularLocation>
</comment>
<dbReference type="GO" id="GO:0005829">
    <property type="term" value="C:cytosol"/>
    <property type="evidence" value="ECO:0007669"/>
    <property type="project" value="TreeGrafter"/>
</dbReference>
<dbReference type="AlphaFoldDB" id="A0A9X1NZA4"/>
<keyword evidence="4 5" id="KW-0975">Bacterial flagellum</keyword>
<dbReference type="Pfam" id="PF07559">
    <property type="entry name" value="FlgE_D2"/>
    <property type="match status" value="1"/>
</dbReference>
<gene>
    <name evidence="10" type="ORF">LZD57_00460</name>
</gene>
<organism evidence="10 11">
    <name type="scientific">Jiella avicenniae</name>
    <dbReference type="NCBI Taxonomy" id="2907202"/>
    <lineage>
        <taxon>Bacteria</taxon>
        <taxon>Pseudomonadati</taxon>
        <taxon>Pseudomonadota</taxon>
        <taxon>Alphaproteobacteria</taxon>
        <taxon>Hyphomicrobiales</taxon>
        <taxon>Aurantimonadaceae</taxon>
        <taxon>Jiella</taxon>
    </lineage>
</organism>
<accession>A0A9X1NZA4</accession>
<evidence type="ECO:0000256" key="2">
    <source>
        <dbReference type="ARBA" id="ARBA00009677"/>
    </source>
</evidence>
<dbReference type="PANTHER" id="PTHR30435">
    <property type="entry name" value="FLAGELLAR PROTEIN"/>
    <property type="match status" value="1"/>
</dbReference>
<dbReference type="InterPro" id="IPR001444">
    <property type="entry name" value="Flag_bb_rod_N"/>
</dbReference>
<evidence type="ECO:0000259" key="7">
    <source>
        <dbReference type="Pfam" id="PF06429"/>
    </source>
</evidence>
<dbReference type="Proteomes" id="UP001139035">
    <property type="component" value="Unassembled WGS sequence"/>
</dbReference>
<comment type="function">
    <text evidence="5">A flexible structure which links the flagellar filament to the drive apparatus in the basal body.</text>
</comment>
<dbReference type="EMBL" id="JAJUWU010000001">
    <property type="protein sequence ID" value="MCE7026448.1"/>
    <property type="molecule type" value="Genomic_DNA"/>
</dbReference>
<keyword evidence="10" id="KW-0966">Cell projection</keyword>
<dbReference type="Pfam" id="PF00460">
    <property type="entry name" value="Flg_bb_rod"/>
    <property type="match status" value="1"/>
</dbReference>